<evidence type="ECO:0008006" key="3">
    <source>
        <dbReference type="Google" id="ProtNLM"/>
    </source>
</evidence>
<gene>
    <name evidence="1" type="ORF">HB943_08685</name>
</gene>
<name>A0A841Z730_9LIST</name>
<protein>
    <recommendedName>
        <fullName evidence="3">SIR2-like domain-containing protein</fullName>
    </recommendedName>
</protein>
<accession>A0A841Z730</accession>
<proteinExistence type="predicted"/>
<reference evidence="1 2" key="1">
    <citation type="submission" date="2020-03" db="EMBL/GenBank/DDBJ databases">
        <title>Soil Listeria distribution.</title>
        <authorList>
            <person name="Liao J."/>
            <person name="Wiedmann M."/>
        </authorList>
    </citation>
    <scope>NUCLEOTIDE SEQUENCE [LARGE SCALE GENOMIC DNA]</scope>
    <source>
        <strain evidence="1 2">FSL L7-1523</strain>
    </source>
</reference>
<dbReference type="RefSeq" id="WP_185425837.1">
    <property type="nucleotide sequence ID" value="NZ_JAARRL010000011.1"/>
</dbReference>
<evidence type="ECO:0000313" key="1">
    <source>
        <dbReference type="EMBL" id="MBC1500679.1"/>
    </source>
</evidence>
<organism evidence="1 2">
    <name type="scientific">Listeria weihenstephanensis</name>
    <dbReference type="NCBI Taxonomy" id="1006155"/>
    <lineage>
        <taxon>Bacteria</taxon>
        <taxon>Bacillati</taxon>
        <taxon>Bacillota</taxon>
        <taxon>Bacilli</taxon>
        <taxon>Bacillales</taxon>
        <taxon>Listeriaceae</taxon>
        <taxon>Listeria</taxon>
    </lineage>
</organism>
<dbReference type="Pfam" id="PF13289">
    <property type="entry name" value="SIR2_2"/>
    <property type="match status" value="1"/>
</dbReference>
<dbReference type="AlphaFoldDB" id="A0A841Z730"/>
<dbReference type="SUPFAM" id="SSF52467">
    <property type="entry name" value="DHS-like NAD/FAD-binding domain"/>
    <property type="match status" value="1"/>
</dbReference>
<dbReference type="Proteomes" id="UP000564536">
    <property type="component" value="Unassembled WGS sequence"/>
</dbReference>
<dbReference type="InterPro" id="IPR029035">
    <property type="entry name" value="DHS-like_NAD/FAD-binding_dom"/>
</dbReference>
<sequence>MFNNFEEKLDYINDAKKNNKLIIFVGAGVSMNSGLPSWKGLIQEFANDLGYKGNIDADILKIPQFYFDSPKYKSQYYSKIEKEIKKKAISNSIHAMIYKLAPKHIITTNYDQLIENTESIEVLTNKYRVVSEDKDFLNAKTDNLIIKMHGDIDNMDSIVLKEDDYLNFSQNKILIETYIKSLMVNHTFIFVGYSIADYNFKQIINWVDSMTRNYDENREYRSKHFMIVDSSQENYLLTQDYLVNKNIFLLPTNSIPSKYKKNSKEKCLDLKNNKGQDLFAVLSYLYDYPVSLKEQIYRICEDMLVQDRISIYDLLRKCNLKPSYYFDFNALGFYEESRSKSINTISMKNFFSMKDKKSKVIQKAFMKAGVKEIYFMKHKTDFHETIKLTRHEFRCSPMHFLELKNNYVDILGKIDQTSLEGAYYHSIIANFEEAKSILNRRVIKFSINKNHFFELVLLKQNQSYLSKMVLGNGKGVLSSDNYRQIYDGSNLNALGIEELKNFYHTTVSNTIEQKEWLAKHIKNYTDIDTYFFGDYTREFKKIQASAYNYYFYMKENHLMLDWFYDPKEFLSTYVKAMLVTYWRKDQPNSLIFGNAPSFDSYTLNLVDINILVKYSDLKTLKNYFNEYKIDFIQIKKNIPVYDFMKNITIAFEKYETRLMREYFQKSMYILSKIKVSKYNINRIIPQILLLLEKQEVHFLHDLLSEFHPFIEAHSKLLTRENKLKVIDFIFTQLVLDEIIKFDKLYIVNHICFEFMNILTKEKKDMIKKEVLCRENIDLYRYTELLFEIEFKQEFLKLTILKLEKLSTYEMLILLDSISRRIIDFNEIVVNKLKVNIDTAINSAIRGYPNWEKEAVERLSVLYMNDFPVDKEDLITYSEYYPNINLVLDTKSCDFENVDINNNLFKEAMNNDSYRKDIIFYGGNIIGEKLQILNKNNRLNQQMQEIYFKYFYQLIN</sequence>
<comment type="caution">
    <text evidence="1">The sequence shown here is derived from an EMBL/GenBank/DDBJ whole genome shotgun (WGS) entry which is preliminary data.</text>
</comment>
<evidence type="ECO:0000313" key="2">
    <source>
        <dbReference type="Proteomes" id="UP000564536"/>
    </source>
</evidence>
<dbReference type="Gene3D" id="3.40.50.1220">
    <property type="entry name" value="TPP-binding domain"/>
    <property type="match status" value="1"/>
</dbReference>
<dbReference type="EMBL" id="JAARRL010000011">
    <property type="protein sequence ID" value="MBC1500679.1"/>
    <property type="molecule type" value="Genomic_DNA"/>
</dbReference>